<feature type="domain" description="NmrA-like" evidence="3">
    <location>
        <begin position="9"/>
        <end position="271"/>
    </location>
</feature>
<dbReference type="Proteomes" id="UP000316968">
    <property type="component" value="Chromosome"/>
</dbReference>
<gene>
    <name evidence="4" type="ORF">FFV09_16795</name>
</gene>
<sequence>MPKNPVYFVYGASGAQGGAVAARLLDQGQHVRSLTRHSDSAKKLEEQGIEAFVGDMADMQALHQAHAGVDRVFLNIPVEFDTARFDAYVKNAIEAAVQAKVELLVVNTGGYVPADQPTDTLAVEIRRNLLDQVRQSGLPWIGVEPINYLENFLIPGVFNEGVLAYPVPADRPISWISLDDAAQYHLYALTHPELAGSVLAAPGAENVTGDELANIFASALGRDVRFVSLPFEHFEAAIAPMLGAQTAAGLKGMYQWVSAHTNLLPRFADVDDEVKAQLDLSGIAEWVRRTFR</sequence>
<organism evidence="4 5">
    <name type="scientific">Saccharibacillus brassicae</name>
    <dbReference type="NCBI Taxonomy" id="2583377"/>
    <lineage>
        <taxon>Bacteria</taxon>
        <taxon>Bacillati</taxon>
        <taxon>Bacillota</taxon>
        <taxon>Bacilli</taxon>
        <taxon>Bacillales</taxon>
        <taxon>Paenibacillaceae</taxon>
        <taxon>Saccharibacillus</taxon>
    </lineage>
</organism>
<evidence type="ECO:0000256" key="1">
    <source>
        <dbReference type="ARBA" id="ARBA00006328"/>
    </source>
</evidence>
<dbReference type="PANTHER" id="PTHR42748">
    <property type="entry name" value="NITROGEN METABOLITE REPRESSION PROTEIN NMRA FAMILY MEMBER"/>
    <property type="match status" value="1"/>
</dbReference>
<reference evidence="4 5" key="1">
    <citation type="submission" date="2019-06" db="EMBL/GenBank/DDBJ databases">
        <title>Saccharibacillus brassicae sp. nov., an endophytic bacterium isolated from Chinese cabbage seeds (Brassica pekinensis).</title>
        <authorList>
            <person name="Jiang L."/>
            <person name="Lee J."/>
            <person name="Kim S.W."/>
        </authorList>
    </citation>
    <scope>NUCLEOTIDE SEQUENCE [LARGE SCALE GENOMIC DNA]</scope>
    <source>
        <strain evidence="5">KCTC 43072 / ATSA2</strain>
    </source>
</reference>
<evidence type="ECO:0000313" key="4">
    <source>
        <dbReference type="EMBL" id="QDH22356.1"/>
    </source>
</evidence>
<dbReference type="EMBL" id="CP041217">
    <property type="protein sequence ID" value="QDH22356.1"/>
    <property type="molecule type" value="Genomic_DNA"/>
</dbReference>
<dbReference type="InterPro" id="IPR036291">
    <property type="entry name" value="NAD(P)-bd_dom_sf"/>
</dbReference>
<keyword evidence="2" id="KW-0521">NADP</keyword>
<evidence type="ECO:0000313" key="5">
    <source>
        <dbReference type="Proteomes" id="UP000316968"/>
    </source>
</evidence>
<evidence type="ECO:0000259" key="3">
    <source>
        <dbReference type="Pfam" id="PF05368"/>
    </source>
</evidence>
<dbReference type="SUPFAM" id="SSF51735">
    <property type="entry name" value="NAD(P)-binding Rossmann-fold domains"/>
    <property type="match status" value="1"/>
</dbReference>
<dbReference type="KEGG" id="saca:FFV09_16795"/>
<dbReference type="PANTHER" id="PTHR42748:SF7">
    <property type="entry name" value="NMRA LIKE REDOX SENSOR 1-RELATED"/>
    <property type="match status" value="1"/>
</dbReference>
<accession>A0A4Y6V124</accession>
<dbReference type="OrthoDB" id="9794300at2"/>
<dbReference type="InterPro" id="IPR051164">
    <property type="entry name" value="NmrA-like_oxidored"/>
</dbReference>
<protein>
    <submittedName>
        <fullName evidence="4">NAD-dependent epimerase/dehydratase family protein</fullName>
    </submittedName>
</protein>
<comment type="similarity">
    <text evidence="1">Belongs to the NmrA-type oxidoreductase family.</text>
</comment>
<name>A0A4Y6V124_SACBS</name>
<evidence type="ECO:0000256" key="2">
    <source>
        <dbReference type="ARBA" id="ARBA00022857"/>
    </source>
</evidence>
<proteinExistence type="inferred from homology"/>
<dbReference type="InterPro" id="IPR008030">
    <property type="entry name" value="NmrA-like"/>
</dbReference>
<dbReference type="RefSeq" id="WP_141448900.1">
    <property type="nucleotide sequence ID" value="NZ_CP041217.1"/>
</dbReference>
<dbReference type="Pfam" id="PF05368">
    <property type="entry name" value="NmrA"/>
    <property type="match status" value="1"/>
</dbReference>
<dbReference type="AlphaFoldDB" id="A0A4Y6V124"/>
<keyword evidence="5" id="KW-1185">Reference proteome</keyword>
<dbReference type="Gene3D" id="3.40.50.720">
    <property type="entry name" value="NAD(P)-binding Rossmann-like Domain"/>
    <property type="match status" value="1"/>
</dbReference>